<proteinExistence type="predicted"/>
<evidence type="ECO:0008006" key="12">
    <source>
        <dbReference type="Google" id="ProtNLM"/>
    </source>
</evidence>
<name>A0A835IGL7_9MAGN</name>
<dbReference type="InterPro" id="IPR032881">
    <property type="entry name" value="Oberon-like_PHD"/>
</dbReference>
<evidence type="ECO:0000256" key="4">
    <source>
        <dbReference type="ARBA" id="ARBA00022833"/>
    </source>
</evidence>
<feature type="compositionally biased region" description="Polar residues" evidence="6">
    <location>
        <begin position="581"/>
        <end position="595"/>
    </location>
</feature>
<keyword evidence="4" id="KW-0862">Zinc</keyword>
<evidence type="ECO:0000256" key="3">
    <source>
        <dbReference type="ARBA" id="ARBA00022771"/>
    </source>
</evidence>
<feature type="region of interest" description="Disordered" evidence="6">
    <location>
        <begin position="635"/>
        <end position="668"/>
    </location>
</feature>
<feature type="domain" description="Oberon-like PHD finger" evidence="7">
    <location>
        <begin position="220"/>
        <end position="336"/>
    </location>
</feature>
<evidence type="ECO:0000256" key="5">
    <source>
        <dbReference type="ARBA" id="ARBA00023242"/>
    </source>
</evidence>
<dbReference type="InterPro" id="IPR044514">
    <property type="entry name" value="VIN3-like"/>
</dbReference>
<protein>
    <recommendedName>
        <fullName evidence="12">Fibronectin type-III domain-containing protein</fullName>
    </recommendedName>
</protein>
<feature type="region of interest" description="Disordered" evidence="6">
    <location>
        <begin position="1"/>
        <end position="38"/>
    </location>
</feature>
<dbReference type="PANTHER" id="PTHR46286">
    <property type="entry name" value="VIN3-LIKE PROTEIN 2-RELATED"/>
    <property type="match status" value="1"/>
</dbReference>
<dbReference type="Proteomes" id="UP000631114">
    <property type="component" value="Unassembled WGS sequence"/>
</dbReference>
<keyword evidence="2" id="KW-0479">Metal-binding</keyword>
<dbReference type="GO" id="GO:0008270">
    <property type="term" value="F:zinc ion binding"/>
    <property type="evidence" value="ECO:0007669"/>
    <property type="project" value="UniProtKB-KW"/>
</dbReference>
<gene>
    <name evidence="10" type="ORF">IFM89_030873</name>
</gene>
<dbReference type="InterPro" id="IPR056990">
    <property type="entry name" value="VIN3-like_C"/>
</dbReference>
<keyword evidence="5" id="KW-0539">Nucleus</keyword>
<dbReference type="Pfam" id="PF07227">
    <property type="entry name" value="PHD_Oberon"/>
    <property type="match status" value="1"/>
</dbReference>
<feature type="region of interest" description="Disordered" evidence="6">
    <location>
        <begin position="579"/>
        <end position="607"/>
    </location>
</feature>
<evidence type="ECO:0000256" key="2">
    <source>
        <dbReference type="ARBA" id="ARBA00022723"/>
    </source>
</evidence>
<reference evidence="10 11" key="1">
    <citation type="submission" date="2020-10" db="EMBL/GenBank/DDBJ databases">
        <title>The Coptis chinensis genome and diversification of protoberbering-type alkaloids.</title>
        <authorList>
            <person name="Wang B."/>
            <person name="Shu S."/>
            <person name="Song C."/>
            <person name="Liu Y."/>
        </authorList>
    </citation>
    <scope>NUCLEOTIDE SEQUENCE [LARGE SCALE GENOMIC DNA]</scope>
    <source>
        <strain evidence="10">HL-2020</strain>
        <tissue evidence="10">Leaf</tissue>
    </source>
</reference>
<evidence type="ECO:0000259" key="8">
    <source>
        <dbReference type="Pfam" id="PF23376"/>
    </source>
</evidence>
<evidence type="ECO:0000259" key="7">
    <source>
        <dbReference type="Pfam" id="PF07227"/>
    </source>
</evidence>
<evidence type="ECO:0000256" key="1">
    <source>
        <dbReference type="ARBA" id="ARBA00004123"/>
    </source>
</evidence>
<dbReference type="Pfam" id="PF23376">
    <property type="entry name" value="Fn3_VIN3"/>
    <property type="match status" value="1"/>
</dbReference>
<feature type="region of interest" description="Disordered" evidence="6">
    <location>
        <begin position="525"/>
        <end position="545"/>
    </location>
</feature>
<dbReference type="Pfam" id="PF23380">
    <property type="entry name" value="VIN3_C"/>
    <property type="match status" value="1"/>
</dbReference>
<dbReference type="AlphaFoldDB" id="A0A835IGL7"/>
<feature type="compositionally biased region" description="Low complexity" evidence="6">
    <location>
        <begin position="525"/>
        <end position="544"/>
    </location>
</feature>
<dbReference type="PANTHER" id="PTHR46286:SF2">
    <property type="entry name" value="VIN3-LIKE PROTEIN 2"/>
    <property type="match status" value="1"/>
</dbReference>
<dbReference type="OrthoDB" id="1897075at2759"/>
<dbReference type="EMBL" id="JADFTS010000003">
    <property type="protein sequence ID" value="KAF9616639.1"/>
    <property type="molecule type" value="Genomic_DNA"/>
</dbReference>
<comment type="subcellular location">
    <subcellularLocation>
        <location evidence="1">Nucleus</location>
    </subcellularLocation>
</comment>
<dbReference type="InterPro" id="IPR058585">
    <property type="entry name" value="Fn3_VIN3"/>
</dbReference>
<keyword evidence="3" id="KW-0863">Zinc-finger</keyword>
<comment type="caution">
    <text evidence="10">The sequence shown here is derived from an EMBL/GenBank/DDBJ whole genome shotgun (WGS) entry which is preliminary data.</text>
</comment>
<feature type="domain" description="VIN3-like fibronectin type-III" evidence="8">
    <location>
        <begin position="429"/>
        <end position="514"/>
    </location>
</feature>
<dbReference type="GO" id="GO:0005634">
    <property type="term" value="C:nucleus"/>
    <property type="evidence" value="ECO:0007669"/>
    <property type="project" value="UniProtKB-SubCell"/>
</dbReference>
<evidence type="ECO:0000256" key="6">
    <source>
        <dbReference type="SAM" id="MobiDB-lite"/>
    </source>
</evidence>
<sequence>MEMMKEENEHPVEGNNTNIGNLQKKRGRPKKVAKEKIDKKRNRVLNIAEEAQAEASSCELDMAKEDATDPSPDLVKIARNRRKGVPRRAATQWYVLDPSKCSKLSMDEKRQLIYEISKCPDAFPEMLRSWSRQELFQVLCAETGKEIKKTCLTKMKIIERLMRVVSKNKRTRKISDGPLLESKSLPIDSQTTIKRQRKSDNPSRVPIENTDHAIYCQNPACRAIADPENSVCKLCSCYICYQYDCDKDPSLWLFCISGPSHYEHDSCGMSCHVECALRHERAGSAENSQHGKLDGSFCCVSCGKLNDLHRCLRKQLLIAKDTRQMEVLFHRLSLSQTLLRGTKKYQKVHEIVSEAVRKLEAEVGPLPGLPMKLAEGNVSSLSTGPETQKLCASAMKLLDSLLPCSVLLPDSNRETQGSAGSSLVSSSLIRFENVCPSSITLVLGFKDTTMVGWYNLWHRTADTMNYPEEPTCTLFSPNSRFSFFNLIPSTEYIVKITKVCNMKEVGKWEVRFMTSSGGVNVGNSLVVQRGQSPSPNSSSLCNLSEGGESDSLSACGGKVDNSQGSSFCYCTKLEMPEKTKLSNGGNKDISESPNRSTDRRREETGEGSIFAADDECIIAMHNLKDNAFKGFTNLGEKNHASDEPPLNNNQPHPGQLVNEISTETGSNSPVTQGLDLVRLEYGSDGSLPSTPCGLQISKPDNFEVDSVSRKAEEPCGGRMLEKIIMGRDQECTTAGSFGEDYLHCVKVIRSLELKRYIEKNFREKFLSWYSLRATTEERRVIKVLVNTLMNEPMSLSGKLIKTFSERIFNKRPLVASSGFC</sequence>
<keyword evidence="11" id="KW-1185">Reference proteome</keyword>
<evidence type="ECO:0000313" key="11">
    <source>
        <dbReference type="Proteomes" id="UP000631114"/>
    </source>
</evidence>
<evidence type="ECO:0000259" key="9">
    <source>
        <dbReference type="Pfam" id="PF23380"/>
    </source>
</evidence>
<dbReference type="GO" id="GO:0040029">
    <property type="term" value="P:epigenetic regulation of gene expression"/>
    <property type="evidence" value="ECO:0007669"/>
    <property type="project" value="InterPro"/>
</dbReference>
<feature type="compositionally biased region" description="Basic and acidic residues" evidence="6">
    <location>
        <begin position="1"/>
        <end position="12"/>
    </location>
</feature>
<accession>A0A835IGL7</accession>
<evidence type="ECO:0000313" key="10">
    <source>
        <dbReference type="EMBL" id="KAF9616639.1"/>
    </source>
</evidence>
<dbReference type="GO" id="GO:0010048">
    <property type="term" value="P:vernalization response"/>
    <property type="evidence" value="ECO:0007669"/>
    <property type="project" value="InterPro"/>
</dbReference>
<feature type="compositionally biased region" description="Polar residues" evidence="6">
    <location>
        <begin position="646"/>
        <end position="668"/>
    </location>
</feature>
<feature type="domain" description="VIN3-like C-terminal" evidence="9">
    <location>
        <begin position="739"/>
        <end position="811"/>
    </location>
</feature>
<organism evidence="10 11">
    <name type="scientific">Coptis chinensis</name>
    <dbReference type="NCBI Taxonomy" id="261450"/>
    <lineage>
        <taxon>Eukaryota</taxon>
        <taxon>Viridiplantae</taxon>
        <taxon>Streptophyta</taxon>
        <taxon>Embryophyta</taxon>
        <taxon>Tracheophyta</taxon>
        <taxon>Spermatophyta</taxon>
        <taxon>Magnoliopsida</taxon>
        <taxon>Ranunculales</taxon>
        <taxon>Ranunculaceae</taxon>
        <taxon>Coptidoideae</taxon>
        <taxon>Coptis</taxon>
    </lineage>
</organism>